<name>A0AAW2BH32_9ROSI</name>
<accession>A0AAW2BH32</accession>
<dbReference type="EMBL" id="JAZDWU010000012">
    <property type="protein sequence ID" value="KAK9985077.1"/>
    <property type="molecule type" value="Genomic_DNA"/>
</dbReference>
<dbReference type="InterPro" id="IPR036397">
    <property type="entry name" value="RNaseH_sf"/>
</dbReference>
<protein>
    <recommendedName>
        <fullName evidence="1">RNase H type-1 domain-containing protein</fullName>
    </recommendedName>
</protein>
<dbReference type="Gene3D" id="3.30.420.10">
    <property type="entry name" value="Ribonuclease H-like superfamily/Ribonuclease H"/>
    <property type="match status" value="1"/>
</dbReference>
<dbReference type="AlphaFoldDB" id="A0AAW2BH32"/>
<dbReference type="PANTHER" id="PTHR47074">
    <property type="entry name" value="BNAC02G40300D PROTEIN"/>
    <property type="match status" value="1"/>
</dbReference>
<dbReference type="InterPro" id="IPR002156">
    <property type="entry name" value="RNaseH_domain"/>
</dbReference>
<dbReference type="Pfam" id="PF13456">
    <property type="entry name" value="RVT_3"/>
    <property type="match status" value="1"/>
</dbReference>
<evidence type="ECO:0000313" key="3">
    <source>
        <dbReference type="Proteomes" id="UP001459277"/>
    </source>
</evidence>
<feature type="domain" description="RNase H type-1" evidence="1">
    <location>
        <begin position="19"/>
        <end position="125"/>
    </location>
</feature>
<keyword evidence="3" id="KW-1185">Reference proteome</keyword>
<dbReference type="InterPro" id="IPR052929">
    <property type="entry name" value="RNase_H-like_EbsB-rel"/>
</dbReference>
<dbReference type="Proteomes" id="UP001459277">
    <property type="component" value="Unassembled WGS sequence"/>
</dbReference>
<evidence type="ECO:0000313" key="2">
    <source>
        <dbReference type="EMBL" id="KAK9985077.1"/>
    </source>
</evidence>
<sequence length="158" mass="17553">MLLWTMSLRSSESSPLFRGPIMRDWRGTLVFSLTKQVETNISVQEEAEAINWSTHQIVRCNIAAAVIESDAKVCVEALTKPSSADQWRISVLSQDTLRVANMTKNVSFNWTPRGSNMAAHVLASWSLCNRLFGCFVIGAAASVFEEVIVSKQPHLVQV</sequence>
<reference evidence="2 3" key="1">
    <citation type="submission" date="2024-01" db="EMBL/GenBank/DDBJ databases">
        <title>A telomere-to-telomere, gap-free genome of sweet tea (Lithocarpus litseifolius).</title>
        <authorList>
            <person name="Zhou J."/>
        </authorList>
    </citation>
    <scope>NUCLEOTIDE SEQUENCE [LARGE SCALE GENOMIC DNA]</scope>
    <source>
        <strain evidence="2">Zhou-2022a</strain>
        <tissue evidence="2">Leaf</tissue>
    </source>
</reference>
<evidence type="ECO:0000259" key="1">
    <source>
        <dbReference type="Pfam" id="PF13456"/>
    </source>
</evidence>
<dbReference type="GO" id="GO:0004523">
    <property type="term" value="F:RNA-DNA hybrid ribonuclease activity"/>
    <property type="evidence" value="ECO:0007669"/>
    <property type="project" value="InterPro"/>
</dbReference>
<dbReference type="GO" id="GO:0003676">
    <property type="term" value="F:nucleic acid binding"/>
    <property type="evidence" value="ECO:0007669"/>
    <property type="project" value="InterPro"/>
</dbReference>
<dbReference type="PANTHER" id="PTHR47074:SF11">
    <property type="entry name" value="REVERSE TRANSCRIPTASE-LIKE PROTEIN"/>
    <property type="match status" value="1"/>
</dbReference>
<comment type="caution">
    <text evidence="2">The sequence shown here is derived from an EMBL/GenBank/DDBJ whole genome shotgun (WGS) entry which is preliminary data.</text>
</comment>
<organism evidence="2 3">
    <name type="scientific">Lithocarpus litseifolius</name>
    <dbReference type="NCBI Taxonomy" id="425828"/>
    <lineage>
        <taxon>Eukaryota</taxon>
        <taxon>Viridiplantae</taxon>
        <taxon>Streptophyta</taxon>
        <taxon>Embryophyta</taxon>
        <taxon>Tracheophyta</taxon>
        <taxon>Spermatophyta</taxon>
        <taxon>Magnoliopsida</taxon>
        <taxon>eudicotyledons</taxon>
        <taxon>Gunneridae</taxon>
        <taxon>Pentapetalae</taxon>
        <taxon>rosids</taxon>
        <taxon>fabids</taxon>
        <taxon>Fagales</taxon>
        <taxon>Fagaceae</taxon>
        <taxon>Lithocarpus</taxon>
    </lineage>
</organism>
<gene>
    <name evidence="2" type="ORF">SO802_034602</name>
</gene>
<proteinExistence type="predicted"/>